<reference evidence="1" key="1">
    <citation type="submission" date="2020-03" db="EMBL/GenBank/DDBJ databases">
        <title>The deep terrestrial virosphere.</title>
        <authorList>
            <person name="Holmfeldt K."/>
            <person name="Nilsson E."/>
            <person name="Simone D."/>
            <person name="Lopez-Fernandez M."/>
            <person name="Wu X."/>
            <person name="de Brujin I."/>
            <person name="Lundin D."/>
            <person name="Andersson A."/>
            <person name="Bertilsson S."/>
            <person name="Dopson M."/>
        </authorList>
    </citation>
    <scope>NUCLEOTIDE SEQUENCE</scope>
    <source>
        <strain evidence="1">MM415B04174</strain>
    </source>
</reference>
<organism evidence="1">
    <name type="scientific">viral metagenome</name>
    <dbReference type="NCBI Taxonomy" id="1070528"/>
    <lineage>
        <taxon>unclassified sequences</taxon>
        <taxon>metagenomes</taxon>
        <taxon>organismal metagenomes</taxon>
    </lineage>
</organism>
<accession>A0A6M3LEF8</accession>
<protein>
    <submittedName>
        <fullName evidence="1">Uncharacterized protein</fullName>
    </submittedName>
</protein>
<proteinExistence type="predicted"/>
<evidence type="ECO:0000313" key="1">
    <source>
        <dbReference type="EMBL" id="QJA93617.1"/>
    </source>
</evidence>
<dbReference type="AlphaFoldDB" id="A0A6M3LEF8"/>
<dbReference type="EMBL" id="MT143163">
    <property type="protein sequence ID" value="QJA93617.1"/>
    <property type="molecule type" value="Genomic_DNA"/>
</dbReference>
<name>A0A6M3LEF8_9ZZZZ</name>
<gene>
    <name evidence="1" type="ORF">MM415B04174_0009</name>
</gene>
<sequence length="91" mass="10281">MTPRQGVKIVALLDLCDVEIRKNGAYARITIPMPGSGEKRTTRRLCRRGPHGKIIMHSFDGKKIYVQFGAAELKTRLEEIFYGTATRKFGN</sequence>